<evidence type="ECO:0000313" key="13">
    <source>
        <dbReference type="EMBL" id="PNI68894.1"/>
    </source>
</evidence>
<dbReference type="FunFam" id="2.10.25.10:FF:000371">
    <property type="entry name" value="Hemicentin 1"/>
    <property type="match status" value="1"/>
</dbReference>
<proteinExistence type="predicted"/>
<dbReference type="FunFam" id="2.10.25.10:FF:000715">
    <property type="entry name" value="Hemicentin 2"/>
    <property type="match status" value="1"/>
</dbReference>
<dbReference type="InterPro" id="IPR018097">
    <property type="entry name" value="EGF_Ca-bd_CS"/>
</dbReference>
<evidence type="ECO:0000259" key="12">
    <source>
        <dbReference type="PROSITE" id="PS50993"/>
    </source>
</evidence>
<keyword evidence="8" id="KW-1015">Disulfide bond</keyword>
<dbReference type="PANTHER" id="PTHR24034:SF209">
    <property type="entry name" value="EGF-LIKE DOMAIN-CONTAINING PROTEIN"/>
    <property type="match status" value="1"/>
</dbReference>
<dbReference type="EMBL" id="NBAG03000232">
    <property type="protein sequence ID" value="PNI68894.1"/>
    <property type="molecule type" value="Genomic_DNA"/>
</dbReference>
<gene>
    <name evidence="13" type="ORF">CK820_G0012176</name>
</gene>
<keyword evidence="7" id="KW-0106">Calcium</keyword>
<dbReference type="InterPro" id="IPR000742">
    <property type="entry name" value="EGF"/>
</dbReference>
<dbReference type="PROSITE" id="PS01187">
    <property type="entry name" value="EGF_CA"/>
    <property type="match status" value="3"/>
</dbReference>
<evidence type="ECO:0000256" key="10">
    <source>
        <dbReference type="PROSITE-ProRule" id="PRU00076"/>
    </source>
</evidence>
<evidence type="ECO:0000256" key="2">
    <source>
        <dbReference type="ARBA" id="ARBA00022525"/>
    </source>
</evidence>
<dbReference type="SMART" id="SM00181">
    <property type="entry name" value="EGF"/>
    <property type="match status" value="3"/>
</dbReference>
<keyword evidence="4 10" id="KW-0245">EGF-like domain</keyword>
<evidence type="ECO:0000256" key="6">
    <source>
        <dbReference type="ARBA" id="ARBA00022737"/>
    </source>
</evidence>
<protein>
    <submittedName>
        <fullName evidence="13">HMCN2 isoform 5</fullName>
    </submittedName>
</protein>
<dbReference type="SUPFAM" id="SSF57184">
    <property type="entry name" value="Growth factor receptor domain"/>
    <property type="match status" value="1"/>
</dbReference>
<evidence type="ECO:0000256" key="1">
    <source>
        <dbReference type="ARBA" id="ARBA00004498"/>
    </source>
</evidence>
<dbReference type="InterPro" id="IPR050751">
    <property type="entry name" value="ECM_structural_protein"/>
</dbReference>
<dbReference type="InterPro" id="IPR006605">
    <property type="entry name" value="G2_nidogen/fibulin_G2F"/>
</dbReference>
<dbReference type="SMART" id="SM00179">
    <property type="entry name" value="EGF_CA"/>
    <property type="match status" value="4"/>
</dbReference>
<dbReference type="FunFam" id="2.10.25.10:FF:000010">
    <property type="entry name" value="Pro-epidermal growth factor"/>
    <property type="match status" value="1"/>
</dbReference>
<dbReference type="InterPro" id="IPR049883">
    <property type="entry name" value="NOTCH1_EGF-like"/>
</dbReference>
<dbReference type="PROSITE" id="PS50993">
    <property type="entry name" value="NIDOGEN_G2"/>
    <property type="match status" value="1"/>
</dbReference>
<feature type="domain" description="EGF-like" evidence="11">
    <location>
        <begin position="136"/>
        <end position="174"/>
    </location>
</feature>
<dbReference type="GO" id="GO:0005509">
    <property type="term" value="F:calcium ion binding"/>
    <property type="evidence" value="ECO:0007669"/>
    <property type="project" value="InterPro"/>
</dbReference>
<dbReference type="CDD" id="cd00054">
    <property type="entry name" value="EGF_CA"/>
    <property type="match status" value="3"/>
</dbReference>
<dbReference type="Gene3D" id="2.40.155.10">
    <property type="entry name" value="Green fluorescent protein"/>
    <property type="match status" value="1"/>
</dbReference>
<dbReference type="InterPro" id="IPR000152">
    <property type="entry name" value="EGF-type_Asp/Asn_hydroxyl_site"/>
</dbReference>
<evidence type="ECO:0000256" key="5">
    <source>
        <dbReference type="ARBA" id="ARBA00022729"/>
    </source>
</evidence>
<feature type="non-terminal residue" evidence="13">
    <location>
        <position position="1"/>
    </location>
</feature>
<evidence type="ECO:0000256" key="3">
    <source>
        <dbReference type="ARBA" id="ARBA00022530"/>
    </source>
</evidence>
<dbReference type="Gene3D" id="2.10.25.10">
    <property type="entry name" value="Laminin"/>
    <property type="match status" value="4"/>
</dbReference>
<dbReference type="Pfam" id="PF07645">
    <property type="entry name" value="EGF_CA"/>
    <property type="match status" value="4"/>
</dbReference>
<comment type="caution">
    <text evidence="10">Lacks conserved residue(s) required for the propagation of feature annotation.</text>
</comment>
<dbReference type="InterPro" id="IPR009017">
    <property type="entry name" value="GFP"/>
</dbReference>
<dbReference type="PANTHER" id="PTHR24034">
    <property type="entry name" value="EGF-LIKE DOMAIN-CONTAINING PROTEIN"/>
    <property type="match status" value="1"/>
</dbReference>
<evidence type="ECO:0000259" key="11">
    <source>
        <dbReference type="PROSITE" id="PS50026"/>
    </source>
</evidence>
<keyword evidence="6" id="KW-0677">Repeat</keyword>
<evidence type="ECO:0000256" key="4">
    <source>
        <dbReference type="ARBA" id="ARBA00022536"/>
    </source>
</evidence>
<dbReference type="Proteomes" id="UP000236370">
    <property type="component" value="Unassembled WGS sequence"/>
</dbReference>
<evidence type="ECO:0000313" key="14">
    <source>
        <dbReference type="Proteomes" id="UP000236370"/>
    </source>
</evidence>
<dbReference type="PROSITE" id="PS50026">
    <property type="entry name" value="EGF_3"/>
    <property type="match status" value="1"/>
</dbReference>
<comment type="caution">
    <text evidence="13">The sequence shown here is derived from an EMBL/GenBank/DDBJ whole genome shotgun (WGS) entry which is preliminary data.</text>
</comment>
<keyword evidence="3" id="KW-0272">Extracellular matrix</keyword>
<feature type="domain" description="Nidogen G2 beta-barrel" evidence="12">
    <location>
        <begin position="1"/>
        <end position="77"/>
    </location>
</feature>
<evidence type="ECO:0000256" key="8">
    <source>
        <dbReference type="ARBA" id="ARBA00023157"/>
    </source>
</evidence>
<dbReference type="SUPFAM" id="SSF54511">
    <property type="entry name" value="GFP-like"/>
    <property type="match status" value="1"/>
</dbReference>
<dbReference type="PROSITE" id="PS00010">
    <property type="entry name" value="ASX_HYDROXYL"/>
    <property type="match status" value="1"/>
</dbReference>
<dbReference type="InterPro" id="IPR009030">
    <property type="entry name" value="Growth_fac_rcpt_cys_sf"/>
</dbReference>
<keyword evidence="5" id="KW-0732">Signal</keyword>
<dbReference type="InterPro" id="IPR001881">
    <property type="entry name" value="EGF-like_Ca-bd_dom"/>
</dbReference>
<organism evidence="13 14">
    <name type="scientific">Pan troglodytes</name>
    <name type="common">Chimpanzee</name>
    <dbReference type="NCBI Taxonomy" id="9598"/>
    <lineage>
        <taxon>Eukaryota</taxon>
        <taxon>Metazoa</taxon>
        <taxon>Chordata</taxon>
        <taxon>Craniata</taxon>
        <taxon>Vertebrata</taxon>
        <taxon>Euteleostomi</taxon>
        <taxon>Mammalia</taxon>
        <taxon>Eutheria</taxon>
        <taxon>Euarchontoglires</taxon>
        <taxon>Primates</taxon>
        <taxon>Haplorrhini</taxon>
        <taxon>Catarrhini</taxon>
        <taxon>Hominidae</taxon>
        <taxon>Pan</taxon>
    </lineage>
</organism>
<dbReference type="AlphaFoldDB" id="A0A2J8NAT6"/>
<feature type="non-terminal residue" evidence="13">
    <location>
        <position position="309"/>
    </location>
</feature>
<keyword evidence="2" id="KW-0964">Secreted</keyword>
<comment type="subcellular location">
    <subcellularLocation>
        <location evidence="1">Secreted</location>
        <location evidence="1">Extracellular space</location>
        <location evidence="1">Extracellular matrix</location>
    </subcellularLocation>
</comment>
<accession>A0A2J8NAT6</accession>
<sequence length="309" mass="33859">PGQLFVGSTQRFFQGGLPSFLRCNHSIQYNAARGPQPQLVQHLRASAISSAFDPEAEALRFQLTTALQAEENEVGCPEGFELDSQGAFCVDVDECAWDAHLCREGQRCVNLLGSYRCLPDCGPGFRVAADGAGCEDVDECLEGLDDCHYNQLCENTPGGHRCSCPRGYRMQGPSLPCLDVNECLQLPKACAYQCHNLQGSYRCLCPPGQTLLRDGKACTSLERNGQNVTTVSHRGPLLPWLRPWASIPGTSYHAWVSLRPGPMALSSVGRAWCPPGFIRQNGVCTDLDECRVRNLCQHACRNTEGSYQC</sequence>
<name>A0A2J8NAT6_PANTR</name>
<evidence type="ECO:0000256" key="7">
    <source>
        <dbReference type="ARBA" id="ARBA00022837"/>
    </source>
</evidence>
<reference evidence="13 14" key="1">
    <citation type="submission" date="2017-12" db="EMBL/GenBank/DDBJ databases">
        <title>High-resolution comparative analysis of great ape genomes.</title>
        <authorList>
            <person name="Pollen A."/>
            <person name="Hastie A."/>
            <person name="Hormozdiari F."/>
            <person name="Dougherty M."/>
            <person name="Liu R."/>
            <person name="Chaisson M."/>
            <person name="Hoppe E."/>
            <person name="Hill C."/>
            <person name="Pang A."/>
            <person name="Hillier L."/>
            <person name="Baker C."/>
            <person name="Armstrong J."/>
            <person name="Shendure J."/>
            <person name="Paten B."/>
            <person name="Wilson R."/>
            <person name="Chao H."/>
            <person name="Schneider V."/>
            <person name="Ventura M."/>
            <person name="Kronenberg Z."/>
            <person name="Murali S."/>
            <person name="Gordon D."/>
            <person name="Cantsilieris S."/>
            <person name="Munson K."/>
            <person name="Nelson B."/>
            <person name="Raja A."/>
            <person name="Underwood J."/>
            <person name="Diekhans M."/>
            <person name="Fiddes I."/>
            <person name="Haussler D."/>
            <person name="Eichler E."/>
        </authorList>
    </citation>
    <scope>NUCLEOTIDE SEQUENCE [LARGE SCALE GENOMIC DNA]</scope>
    <source>
        <strain evidence="13">Yerkes chimp pedigree #C0471</strain>
    </source>
</reference>
<evidence type="ECO:0000256" key="9">
    <source>
        <dbReference type="ARBA" id="ARBA00023180"/>
    </source>
</evidence>
<keyword evidence="9" id="KW-0325">Glycoprotein</keyword>